<organism evidence="1">
    <name type="scientific">Nothobranchius rachovii</name>
    <name type="common">bluefin notho</name>
    <dbReference type="NCBI Taxonomy" id="451742"/>
    <lineage>
        <taxon>Eukaryota</taxon>
        <taxon>Metazoa</taxon>
        <taxon>Chordata</taxon>
        <taxon>Craniata</taxon>
        <taxon>Vertebrata</taxon>
        <taxon>Euteleostomi</taxon>
        <taxon>Actinopterygii</taxon>
        <taxon>Neopterygii</taxon>
        <taxon>Teleostei</taxon>
        <taxon>Neoteleostei</taxon>
        <taxon>Acanthomorphata</taxon>
        <taxon>Ovalentaria</taxon>
        <taxon>Atherinomorphae</taxon>
        <taxon>Cyprinodontiformes</taxon>
        <taxon>Nothobranchiidae</taxon>
        <taxon>Nothobranchius</taxon>
    </lineage>
</organism>
<reference evidence="1" key="1">
    <citation type="submission" date="2016-05" db="EMBL/GenBank/DDBJ databases">
        <authorList>
            <person name="Lavstsen T."/>
            <person name="Jespersen J.S."/>
        </authorList>
    </citation>
    <scope>NUCLEOTIDE SEQUENCE</scope>
    <source>
        <tissue evidence="1">Brain</tissue>
    </source>
</reference>
<reference evidence="1" key="2">
    <citation type="submission" date="2016-06" db="EMBL/GenBank/DDBJ databases">
        <title>The genome of a short-lived fish provides insights into sex chromosome evolution and the genetic control of aging.</title>
        <authorList>
            <person name="Reichwald K."/>
            <person name="Felder M."/>
            <person name="Petzold A."/>
            <person name="Koch P."/>
            <person name="Groth M."/>
            <person name="Platzer M."/>
        </authorList>
    </citation>
    <scope>NUCLEOTIDE SEQUENCE</scope>
    <source>
        <tissue evidence="1">Brain</tissue>
    </source>
</reference>
<evidence type="ECO:0000313" key="1">
    <source>
        <dbReference type="EMBL" id="SBR94722.1"/>
    </source>
</evidence>
<gene>
    <name evidence="1" type="primary">BX088712.2</name>
</gene>
<name>A0A1A8QMJ2_9TELE</name>
<feature type="non-terminal residue" evidence="1">
    <location>
        <position position="1"/>
    </location>
</feature>
<dbReference type="AlphaFoldDB" id="A0A1A8QMJ2"/>
<accession>A0A1A8QMJ2</accession>
<sequence length="42" mass="4940">CHQSYRLSLQIMELVVGEVFLNQLFLDEAEKISIPPTLWSQY</sequence>
<proteinExistence type="predicted"/>
<protein>
    <submittedName>
        <fullName evidence="1">Uncharacterized protein</fullName>
    </submittedName>
</protein>
<feature type="non-terminal residue" evidence="1">
    <location>
        <position position="42"/>
    </location>
</feature>
<dbReference type="EMBL" id="HAEI01005759">
    <property type="protein sequence ID" value="SBR94722.1"/>
    <property type="molecule type" value="Transcribed_RNA"/>
</dbReference>